<protein>
    <submittedName>
        <fullName evidence="1">Uncharacterized protein</fullName>
    </submittedName>
</protein>
<comment type="caution">
    <text evidence="1">The sequence shown here is derived from an EMBL/GenBank/DDBJ whole genome shotgun (WGS) entry which is preliminary data.</text>
</comment>
<evidence type="ECO:0000313" key="1">
    <source>
        <dbReference type="EMBL" id="KAJ9609715.1"/>
    </source>
</evidence>
<proteinExistence type="predicted"/>
<organism evidence="1 2">
    <name type="scientific">Cladophialophora chaetospira</name>
    <dbReference type="NCBI Taxonomy" id="386627"/>
    <lineage>
        <taxon>Eukaryota</taxon>
        <taxon>Fungi</taxon>
        <taxon>Dikarya</taxon>
        <taxon>Ascomycota</taxon>
        <taxon>Pezizomycotina</taxon>
        <taxon>Eurotiomycetes</taxon>
        <taxon>Chaetothyriomycetidae</taxon>
        <taxon>Chaetothyriales</taxon>
        <taxon>Herpotrichiellaceae</taxon>
        <taxon>Cladophialophora</taxon>
    </lineage>
</organism>
<name>A0AA38XAT8_9EURO</name>
<accession>A0AA38XAT8</accession>
<evidence type="ECO:0000313" key="2">
    <source>
        <dbReference type="Proteomes" id="UP001172673"/>
    </source>
</evidence>
<sequence length="198" mass="23043">MAFLPLDNDPMEVPPTSRTPWPYRWNPTAPSSRRIDRITATGRNHNFSGCCSELSLEHQRGEKEMLLFNIVADIIHSPRTACDRVVADNVEARSQADARHIDQQPDRFEEKLKKYQPVNGGQYRRASIKDSLIFCKKHAAVLESIKFKGELMRAFERENGTPWFDHPMYHDDPPWPPRPKSVRFRAEELMREFAENPL</sequence>
<gene>
    <name evidence="1" type="ORF">H2200_006043</name>
</gene>
<dbReference type="Proteomes" id="UP001172673">
    <property type="component" value="Unassembled WGS sequence"/>
</dbReference>
<keyword evidence="2" id="KW-1185">Reference proteome</keyword>
<reference evidence="1" key="1">
    <citation type="submission" date="2022-10" db="EMBL/GenBank/DDBJ databases">
        <title>Culturing micro-colonial fungi from biological soil crusts in the Mojave desert and describing Neophaeococcomyces mojavensis, and introducing the new genera and species Taxawa tesnikishii.</title>
        <authorList>
            <person name="Kurbessoian T."/>
            <person name="Stajich J.E."/>
        </authorList>
    </citation>
    <scope>NUCLEOTIDE SEQUENCE</scope>
    <source>
        <strain evidence="1">TK_41</strain>
    </source>
</reference>
<dbReference type="EMBL" id="JAPDRK010000008">
    <property type="protein sequence ID" value="KAJ9609715.1"/>
    <property type="molecule type" value="Genomic_DNA"/>
</dbReference>
<dbReference type="AlphaFoldDB" id="A0AA38XAT8"/>